<keyword evidence="2" id="KW-0698">rRNA processing</keyword>
<dbReference type="CDD" id="cd11648">
    <property type="entry name" value="RsmI"/>
    <property type="match status" value="1"/>
</dbReference>
<dbReference type="PANTHER" id="PTHR46111">
    <property type="entry name" value="RIBOSOMAL RNA SMALL SUBUNIT METHYLTRANSFERASE I"/>
    <property type="match status" value="1"/>
</dbReference>
<proteinExistence type="inferred from homology"/>
<keyword evidence="3 7" id="KW-0489">Methyltransferase</keyword>
<dbReference type="Proteomes" id="UP000886339">
    <property type="component" value="Unassembled WGS sequence"/>
</dbReference>
<gene>
    <name evidence="7" type="primary">rsmI</name>
    <name evidence="7" type="ORF">ENJ12_03325</name>
</gene>
<dbReference type="GO" id="GO:0008168">
    <property type="term" value="F:methyltransferase activity"/>
    <property type="evidence" value="ECO:0007669"/>
    <property type="project" value="UniProtKB-KW"/>
</dbReference>
<dbReference type="PIRSF" id="PIRSF005917">
    <property type="entry name" value="MTase_YraL"/>
    <property type="match status" value="1"/>
</dbReference>
<evidence type="ECO:0000256" key="2">
    <source>
        <dbReference type="ARBA" id="ARBA00022552"/>
    </source>
</evidence>
<feature type="non-terminal residue" evidence="7">
    <location>
        <position position="233"/>
    </location>
</feature>
<sequence length="233" mass="25087">MSKPEVSNADGTLFVVSTPIGNLEDISLRAIDVLKRVDHIAAEDTRHSRRLLQHHGIHTPMLALHEHNERQALTGILAMLTEGCSVALISDAGTPLISDPGFPLVRACREQGIAVSPVPGPSALIAALSVSGLPVDAFCFHGFLPRTSGARKTRFAALKSAGITQVFYESSHRILYALQDMQEALGSEREVCVARELTKQYEEVIQGKLGEVLATVAGDPLHQRGEFVIVVAP</sequence>
<evidence type="ECO:0000313" key="7">
    <source>
        <dbReference type="EMBL" id="HEC05853.1"/>
    </source>
</evidence>
<dbReference type="EC" id="2.1.1.198" evidence="7"/>
<dbReference type="InterPro" id="IPR000878">
    <property type="entry name" value="4pyrrol_Mease"/>
</dbReference>
<dbReference type="EMBL" id="DRLF01000124">
    <property type="protein sequence ID" value="HEC05853.1"/>
    <property type="molecule type" value="Genomic_DNA"/>
</dbReference>
<dbReference type="PROSITE" id="PS01296">
    <property type="entry name" value="RSMI"/>
    <property type="match status" value="1"/>
</dbReference>
<dbReference type="InterPro" id="IPR018063">
    <property type="entry name" value="SAM_MeTrfase_RsmI_CS"/>
</dbReference>
<dbReference type="InterPro" id="IPR014776">
    <property type="entry name" value="4pyrrole_Mease_sub2"/>
</dbReference>
<dbReference type="NCBIfam" id="TIGR00096">
    <property type="entry name" value="16S rRNA (cytidine(1402)-2'-O)-methyltransferase"/>
    <property type="match status" value="1"/>
</dbReference>
<reference evidence="7" key="1">
    <citation type="journal article" date="2020" name="mSystems">
        <title>Genome- and Community-Level Interaction Insights into Carbon Utilization and Element Cycling Functions of Hydrothermarchaeota in Hydrothermal Sediment.</title>
        <authorList>
            <person name="Zhou Z."/>
            <person name="Liu Y."/>
            <person name="Xu W."/>
            <person name="Pan J."/>
            <person name="Luo Z.H."/>
            <person name="Li M."/>
        </authorList>
    </citation>
    <scope>NUCLEOTIDE SEQUENCE [LARGE SCALE GENOMIC DNA]</scope>
    <source>
        <strain evidence="7">HyVt-458</strain>
    </source>
</reference>
<dbReference type="HAMAP" id="MF_01877">
    <property type="entry name" value="16SrRNA_methyltr_I"/>
    <property type="match status" value="1"/>
</dbReference>
<name>A0A831W7K6_9GAMM</name>
<keyword evidence="4 7" id="KW-0808">Transferase</keyword>
<dbReference type="FunFam" id="3.40.1010.10:FF:000002">
    <property type="entry name" value="Ribosomal RNA small subunit methyltransferase I"/>
    <property type="match status" value="1"/>
</dbReference>
<dbReference type="InterPro" id="IPR035996">
    <property type="entry name" value="4pyrrol_Methylase_sf"/>
</dbReference>
<evidence type="ECO:0000256" key="1">
    <source>
        <dbReference type="ARBA" id="ARBA00022490"/>
    </source>
</evidence>
<dbReference type="FunFam" id="3.30.950.10:FF:000002">
    <property type="entry name" value="Ribosomal RNA small subunit methyltransferase I"/>
    <property type="match status" value="1"/>
</dbReference>
<dbReference type="GO" id="GO:0006364">
    <property type="term" value="P:rRNA processing"/>
    <property type="evidence" value="ECO:0007669"/>
    <property type="project" value="UniProtKB-KW"/>
</dbReference>
<dbReference type="Pfam" id="PF00590">
    <property type="entry name" value="TP_methylase"/>
    <property type="match status" value="1"/>
</dbReference>
<keyword evidence="5" id="KW-0949">S-adenosyl-L-methionine</keyword>
<keyword evidence="1" id="KW-0963">Cytoplasm</keyword>
<evidence type="ECO:0000259" key="6">
    <source>
        <dbReference type="Pfam" id="PF00590"/>
    </source>
</evidence>
<evidence type="ECO:0000256" key="5">
    <source>
        <dbReference type="ARBA" id="ARBA00022691"/>
    </source>
</evidence>
<comment type="caution">
    <text evidence="7">The sequence shown here is derived from an EMBL/GenBank/DDBJ whole genome shotgun (WGS) entry which is preliminary data.</text>
</comment>
<feature type="domain" description="Tetrapyrrole methylase" evidence="6">
    <location>
        <begin position="12"/>
        <end position="212"/>
    </location>
</feature>
<accession>A0A831W7K6</accession>
<dbReference type="InterPro" id="IPR008189">
    <property type="entry name" value="rRNA_ssu_MeTfrase_I"/>
</dbReference>
<dbReference type="GO" id="GO:0032259">
    <property type="term" value="P:methylation"/>
    <property type="evidence" value="ECO:0007669"/>
    <property type="project" value="UniProtKB-KW"/>
</dbReference>
<evidence type="ECO:0000256" key="3">
    <source>
        <dbReference type="ARBA" id="ARBA00022603"/>
    </source>
</evidence>
<protein>
    <submittedName>
        <fullName evidence="7">16S rRNA (Cytidine(1402)-2'-O)-methyltransferase</fullName>
        <ecNumber evidence="7">2.1.1.198</ecNumber>
    </submittedName>
</protein>
<dbReference type="InterPro" id="IPR014777">
    <property type="entry name" value="4pyrrole_Mease_sub1"/>
</dbReference>
<dbReference type="PANTHER" id="PTHR46111:SF1">
    <property type="entry name" value="RIBOSOMAL RNA SMALL SUBUNIT METHYLTRANSFERASE I"/>
    <property type="match status" value="1"/>
</dbReference>
<dbReference type="AlphaFoldDB" id="A0A831W7K6"/>
<dbReference type="Gene3D" id="3.40.1010.10">
    <property type="entry name" value="Cobalt-precorrin-4 Transmethylase, Domain 1"/>
    <property type="match status" value="1"/>
</dbReference>
<dbReference type="Gene3D" id="3.30.950.10">
    <property type="entry name" value="Methyltransferase, Cobalt-precorrin-4 Transmethylase, Domain 2"/>
    <property type="match status" value="1"/>
</dbReference>
<organism evidence="7">
    <name type="scientific">Thiolapillus brandeum</name>
    <dbReference type="NCBI Taxonomy" id="1076588"/>
    <lineage>
        <taxon>Bacteria</taxon>
        <taxon>Pseudomonadati</taxon>
        <taxon>Pseudomonadota</taxon>
        <taxon>Gammaproteobacteria</taxon>
        <taxon>Chromatiales</taxon>
        <taxon>Sedimenticolaceae</taxon>
        <taxon>Thiolapillus</taxon>
    </lineage>
</organism>
<evidence type="ECO:0000256" key="4">
    <source>
        <dbReference type="ARBA" id="ARBA00022679"/>
    </source>
</evidence>
<dbReference type="SUPFAM" id="SSF53790">
    <property type="entry name" value="Tetrapyrrole methylase"/>
    <property type="match status" value="1"/>
</dbReference>